<dbReference type="SUPFAM" id="SSF48431">
    <property type="entry name" value="Lipovitellin-phosvitin complex, superhelical domain"/>
    <property type="match status" value="1"/>
</dbReference>
<evidence type="ECO:0000259" key="13">
    <source>
        <dbReference type="PROSITE" id="PS51233"/>
    </source>
</evidence>
<dbReference type="Gene3D" id="1.25.10.20">
    <property type="entry name" value="Vitellinogen, superhelical"/>
    <property type="match status" value="1"/>
</dbReference>
<evidence type="ECO:0000256" key="11">
    <source>
        <dbReference type="SAM" id="SignalP"/>
    </source>
</evidence>
<name>A0A1V1FV61_9NEOP</name>
<comment type="subcellular location">
    <subcellularLocation>
        <location evidence="1">Secreted</location>
    </subcellularLocation>
</comment>
<evidence type="ECO:0000256" key="7">
    <source>
        <dbReference type="ARBA" id="ARBA00023121"/>
    </source>
</evidence>
<dbReference type="InterPro" id="IPR050733">
    <property type="entry name" value="Vitellogenin/Apolipophorin"/>
</dbReference>
<evidence type="ECO:0000256" key="5">
    <source>
        <dbReference type="ARBA" id="ARBA00022761"/>
    </source>
</evidence>
<dbReference type="Pfam" id="PF00094">
    <property type="entry name" value="VWD"/>
    <property type="match status" value="1"/>
</dbReference>
<dbReference type="InterPro" id="IPR001747">
    <property type="entry name" value="Vitellogenin_N"/>
</dbReference>
<dbReference type="GO" id="GO:0005576">
    <property type="term" value="C:extracellular region"/>
    <property type="evidence" value="ECO:0007669"/>
    <property type="project" value="UniProtKB-SubCell"/>
</dbReference>
<dbReference type="GO" id="GO:0008289">
    <property type="term" value="F:lipid binding"/>
    <property type="evidence" value="ECO:0007669"/>
    <property type="project" value="UniProtKB-KW"/>
</dbReference>
<evidence type="ECO:0000256" key="1">
    <source>
        <dbReference type="ARBA" id="ARBA00004613"/>
    </source>
</evidence>
<keyword evidence="3" id="KW-0964">Secreted</keyword>
<feature type="signal peptide" evidence="11">
    <location>
        <begin position="1"/>
        <end position="20"/>
    </location>
</feature>
<dbReference type="InterPro" id="IPR015817">
    <property type="entry name" value="Vitellinogen_open_b-sht_sub1"/>
</dbReference>
<keyword evidence="5" id="KW-0758">Storage protein</keyword>
<dbReference type="PROSITE" id="PS51211">
    <property type="entry name" value="VITELLOGENIN"/>
    <property type="match status" value="1"/>
</dbReference>
<protein>
    <submittedName>
        <fullName evidence="14">Putative apolipophorinIII 3 isoform B</fullName>
    </submittedName>
</protein>
<keyword evidence="2" id="KW-0813">Transport</keyword>
<dbReference type="InterPro" id="IPR015819">
    <property type="entry name" value="Lipid_transp_b-sht_shell"/>
</dbReference>
<keyword evidence="8" id="KW-1015">Disulfide bond</keyword>
<dbReference type="SMART" id="SM00638">
    <property type="entry name" value="LPD_N"/>
    <property type="match status" value="1"/>
</dbReference>
<gene>
    <name evidence="14" type="primary">ApoLpIII3B</name>
</gene>
<evidence type="ECO:0000313" key="14">
    <source>
        <dbReference type="EMBL" id="BAX07248.1"/>
    </source>
</evidence>
<dbReference type="SUPFAM" id="SSF56968">
    <property type="entry name" value="Lipovitellin-phosvitin complex, beta-sheet shell regions"/>
    <property type="match status" value="2"/>
</dbReference>
<sequence length="6205" mass="699943">MNFGVTVAVLLAVTVSWVLSDPVHHRTEGRYRCAGYCKGRTKFRYVPGTTYVYNYTANTLTSVRGAIKEKSQLHLSATASFHVVSECDFVMQLENVQLADSDLKNAEIHNSVVRSAQFAAALQKSSLHFSFQDGTVDELCPGDDPSWVLNIKRGILSAFQNTMHDLSSAREKRYETDISGTCETRYDVILEEDEVNKPLLVIGKIKNLLACSHRMEHFLSLQTTPYTPQPGVQSLPLIKSQQQGNQVIGDGILRKATNNEIYTFRPFSKHNSGAVTMVHQMLVYRTSHSGGTPQAVDDAPKRRTTLLYEHMDTTNDKMDREDTVMELLKELVLKTHHGVESDVPSVFSHLVAVLTTMNYNELEKVFSYATDKQTRKFLLDAMPLVRTADGITIMIHLFKSYEITSAQMDSWLTSLAFQKKPTLDMMSSVLPLLDGSPSSSALLGTSALVHSYCQQNRNCQEMDQVREIMRKFESFLGSGCQSSHQAKQQLIILALKAIGNAGIFIESTDTLRKCIQAVNPIQIRLAAISAYRRLPCNENVQSHFLDLYTNKHEDTELRIAAYLAIMQCPSSHAIRRIKDTLYSEDVNQVASFVWTHLTNLQETSSIWKQSIRALVSNDFLQNKFKTDARKFSRNYEGSFFSESLNVGAAAESNVVFTPQSYLPRSATLNLTLDLFGESVNILEFGARAEGFENIVENMFGPESYFPDNAMNKMLKKLKDKRESDSVENNISQLADQFNSKGKLEKEPSASVYSRVFGNELYYTQLHGLKEMIHTIRHASSLSVVKNIMQERDIDFTKSLVLIDGSYSIPTCIGFPLNLALNGSATVGLKLHGYANVKDLFTLNSVDIEGSVTPSAAIEFAGTMAVDATVTKAGIRLVNTLHTNTYISGKVRIQGGDLVDLQLRVPREKIELLDVSSQIFVLHRDHLVESKGIGDNVENYTVCSTNFASSLIGMKPCMELTYVNSSLHPSAPYFPLTGPFRFHLDITKIDTFNAYEFIFKHQKKISASKGGTSMIFHFDTPGSKVDRKLSAQYVLDWTNAAAKASIMTPFIKVTASGKMENSDTVTSLDAVITLNNQELLTTRLGCKRTKTVHTGRYEPFFALSYRKQLIADITGKVNYIEGFKYSADFAIKGLSKEPITFSGNFNMNENNYDVMGDIISKPLASTFHTSLHFAENSLSAKATVTYKSGQSQPHILDFSAKLQDNSRGTLIREGVYVTLQMSQFPHYSVDAFWEVQHSNHYFENIFKLAVGNITWQTQQLYHYQLTEDNTHLAIFCTLACQKLGVDYSADVLYQITNATISSHFKTTVTPRYKLLVSFNYSHDLKDEIPQRELDIEFSSPWYETGMHGTLTESTPSRHKIQLSSWWRSQTDIRRVNVSGFYLDGSNKLKVDHQLDVTLAGELRGKLVAGLTSSSNLKNQWINLEVYNKTYLANVTYIKDIFHFLEGTVQLAESTYGGSLVLLSTSIEKGFAVDLKLRKRLTLAAKVTCADEKHGLQFELFWDKDANPNKKISLVAEAVGNKKEVLLEIPGRYLKGEVVTVASGVTGFVEWEEHHKIFVKLEWNLDEAYADITAKLHTPFPWMRSLSLVGTYSLLQNDGALEVQTSWQEEKLNLTVSVRRLSTVSNLWGWTVDAHLESTVSAVTHLYFALDFKSCTDNQLTIKIFALLNYNTKQSTFEANWKSDKSSLFGDIQFYTPIQYLESVKYVLTLTDSSAETAGSLEMNWSLENKIVAEFFIKKVDGAAGAFRIATPFSGYEITSAEYNSTEFQNINGTTYVRMEANAVFREYVAMFNISGLKSNSSLGGTLQLKTPFTDEFKICVLHQLESGKLNETLLINLAEEQLLFVYVIGEVHSLSNMQLSAGVQMPNQNMSMTIGNHLLPRSLQFNCGGKWNNNNINIIAAGIYENAENIVSVHFDMTVNSSPLLQNVKLAFHHTSSLGTFQTSLYLPGDIRLTNIFIVNDSLNWKNRLNFKTPINTGSFENRQSFVDGVRLGHEIIANLSGQQASGLFTLLKDPRSFVIREAKAVLIVPWTDPITILYKLPIDNSHIRPSLVMRFKHTKEIRFETDLQYQFGESRLNMEITSPFCEPVVVNASYSFEEGKWMGKILTQWGSKEASIECNLKYYSDMTRVSGKFLIRHSDLDGDVAGGSFGYNMIDPEITAHALGTYRDKKMGFGLSLILGKNVYKGSLAVQTPFENWENLSFSGEINMAKPAKLAVISLSKNLGDITVSGLLSSDIHSSNFSIALTSHISGFHSISVYGSYDVPNSNNHVIELTCDNNDKKIEILGKLQFNNDSFLNPVMAEISLKTPFKGYETLLAHYSCATRGSEMNIDLQLIKSSWKFIIESECSFHSGEGNGKVRVELPFDNLKELSVSLRYGYRPNTLERTVSIVISRNQLAVEMAGTLLITEDGSLTAGVMVKSPENGYRQLKCNVVVSAKNEQQKSITLTFSKDREDYMVTGIFTLNTEARLVIVTPLKGYENIESRIGYLSSGEEGVSSKIKVKVYGYLAMPTGKSELNIDLNLQEMNSIISATIVSPLLMIPHVEIKGDYDLRMFPASVHFQVNINADKFMSMQVTLERSSLFGEIITPINGYTDISLFGSFRIEEEKKQIHFKAKVGKHSFQLVSAIVFGVLASEIQAELLTTLPGIERITLHGQYDLLQNEKTAELTLTLDPSNIYELFMSGKADSKTGQAKFQMNTPVPELTSLYFVAKYDLMHDYNVNLLVESNGMENNFGGHVTFTDDGSVIRIETPFKHAEDILLYNTYQTGNSGSSANLTVVRNGHWTILDSSFRFENNVAVINVSTPYETVRELIITLDLSGVSVDGKESSLSVSVLQNSQHLLKASSHIFIGWSKEINAQFELSSPLLPNNSNNLSCNLYFSPVFPPPKIQVVVMKNAITAVDFRSDFNAKFWGFTYDLMLTTEHGKLLSSIYFSPDEKFVRFNIDLKKADTLEQYVGDLRMNKATGILSAIFTSPIVGYEKFSFQWKQGYDFVDTELITPFKRYENHTLAAHFDVRDVNKSVKLCFSRNNDMIEIGTSVEHTNSSDRLKLHVVTPFIMFKKFDLHTQYMKFETKKTIDFNVTANNQQFEMCGELFSKGNVFEAKLVVSSALQALEKINAHFFYNVTESVALEGKLDIGDTSANILGTIDFDFLWGEMLGTVKRCGKITEHRIMWRLENNLTKTAKITVSHGYELNFVIDAILNISSLKNVQAQVSYMKPMHENQSYPYISTYKLQWNVRNIMSFDGGLFLMLHNVPICNLNFNLDFGNTTEINILSADYFGFFNNYRIHLTYQVMNNSGIELTSKINLAGIEVFTSLNFMPYKSKFTAQCGKVHFCLSYDAATEYKALDFEYQVSHYIYSLSSNFTLHKFNLPLVSFTLKTPIRHYSFLHASNQYSMSTTHKGFKILLQKEDRSGEISFSVWKIRNNVGLEGNMSLPLEYLKSLYGIANIDKTSGIAGNVYCSWNSTEHLAVNFKYAPDSLKANINTTFTGLETVNFEFLLVRDYIMTVLVSVDWGEKTFLLNGTAGFSNGSKPEFIIFCHSPWTDPFTLLGKYDNRKTPAVSIILQMGTEVTKLEGQIKYSMKNLKFDMELVSEFNGNQMTAKAGYDFEYPTKRTYLEARFLSLNLLVNGSLTSAGLEGRLLVKTPFRFFREIAADGILTFGQSATFKLIWNDKVYTLHGEYESKPGQFNCQFTVVSPYIEVEDIRFDMKYDHKSAYAKLQSSREVLYLDLSYDFKTYTYSIGATLKVPSVTLLKHLSFTVSVDSANLTASAIGQWSASQTVNISASLLPSNRFIKVETPFEGFKKIVASGSLKNEDTHLAFVGKLEVGGDNIVYVRHITGEGFMQHSIIINIPTYYKMNFNITIQFDDARNMYTKLTFGGTSTENAFSAEVMLNFKDMYLKLNVHHPLLEGGLTCKTWLKVNASLQIRTTSSIYKMEGSYALSRNDIFIKWHTQTPSLQSSTILGGSYKYDRSELKTKLYFNEDILTSCYKINKTSLAATFKLNSSTLLKIKDFALDVEGSHNPNLYGSVSYKYNTSSAGVAIYLSKTEETAIAQVTVHVQPLLGHVNHTVQIKYNMKNPQNFFVCKYEGKTIHKIWMSYENNDSVFKVTADSSSSIFGTPRALMLLKKNWEMAHLEVMNVFIVTLKTKENERYLVVSASGMKHEALYHLTFENGFLVTLAFVSPLISNGKVNVTVAVRSDIKNMSVDLKWITEVDTYHATLEFTSAEDRTAIKAEIIALRETILSLNAYIVMNRYTIQAETSINFLETLSIIMLRHKRMLPLDTELNVVTPFLPKEIIRVILNTDNSSLILYGSHGNESYGESIVLEGAINHNENMAFFNFKAPKLSLIQYIDIHGIIRLGDEGRYDLALSTQFSSKMLKTEFSAKFCFSSTGIDTIVEFLPPWKDGEKYGATILIPFMLSNSMRPQISINLGNNNTYSLHGTFINLKDVKQVGFGAQYKLRKLGGSLKIENAPVPGMQVQVDIPLGDNFGHYVVGIKGHKGNNLLGIENLLNYTLISAEWDGKQIEVRYSLSYTGTTDANNLLDIDQNLQYTFLLELTTPFYGYEQSGLKMYVSLSSSQNLIITTINYPGDSKPLGFELNYQLKGYNDITLVSQLHIPFISALEDVALVLSNKFEEKHGTFRTALGGHWNKEELAITLDGKSKEEIFFKGSVTLKLIGQTYALEANYGSPQKDMLGPYVIRAQLTSPFEVLKNAEAHMEINVMKSVLVSITQNSKELLGFHIYSYDITFFGLKMKSPWRSAYFVCSYDIEKDIMIHTELSWESNPLNKSQFGIYFALSYGGDDRRAISASLKLPSRVLMFNLTHQVSPVHIEHACSFSWAKDQIIGFKTVFNVINSSDIAALAAVGRIDLPRRSFELGSYASARFMDDNLKYTDIGTEFLWDALEDRNKKIGIAFRHYSAGLEIVLQHVLMKNDLVIHIEKHGRLSYDHLPFTVRIEVEYSPLPEELITMEAHVQYPTNTAVGINVGFSLCHIPTSIDFKIAVEVAQTTKESTGRLSAEYLNSYTGQKHRIEFMGKMNLLQPEMKFAMRTAENQLEVYGLLKTGSSGHYGALVELLMNQKEPLSVEASVHLAGPRAELEARYGNSRSYKIYVKVPHCREVALGVKHVFYETEYEDIGIMLRLNTSQQLWSRIKWQPRALTELKTGFLQEYSDITHVVQSIGSGYSEALLKDFAYKCNTVYPVLVDIVDHIVSASMTEVSEIYKDFLDMGEEMKNMYRRNDFYLQDILPYVSKFVSYITGKASGICHLLLDGMESIYLTVKNFVVLTVNTFQIDFSHIFNILYDIKVVANKTGMYIVNFTDEVKRLHSASKEYLKTKFEAARLRIMQAEENMKHLLTYVANYLADLFTSYIQLLEPYLTSIENTLELLSCRVIDYEDKISEYIFDVVDTVLGAEEVKELAVMYSKYSSWLEELHLQDYIDQATTIFESIRELIMQDIRRVFSDYLEYLNYIIDAMDNMYRNINAMPLVAYTKYAMNIIEEKAKWFWQHYKLSDHITMQVHSWIENLDKSLLRLLNAIDMDVRSPTKSLTPSITLHPDIGLIEYSQKLPIEWNGFNELPKFEQLHLYEQAKDHANEIASLDKYRYYLMDTFYDITNNISLASVLPPFSAYGMVIGKYHYITFDKKFYSFTGTEESNYLLANDFVTNKFTVFVTYRTENREIVKKSLTILIEGHHIEISSNKQVTIDGRRVELPIAVGIQTWIKHTGERVVVHSELGVEVECNLHYDICAIELSGWYFGKTGGMLGTFDYEPSNDLSLPNGTAAHTIEAFADSWHVGSAQSQSVTHPAVHTYPSTFEELQTSNSNPCTVYFEDQASPLRRCFSQVETGPFYKMCLSELASSTGVCTSVAAYIFQCRRTNVDIWMPQTCVHCPTLNGSTMNASELEVYDGVEALLADVVFVVEQSPCIKKVNLAELMSKLDASLKLQGLNTRFSVVGFNGRKFSEPHIHTSSGETWATVQGTEKALRSLQSAISKSSSSGNQSTFSALWYASRLPFRATASKTIVLLQCALCQEIEDEYSNMINMLLENDITLHMLQPLALKTHSGQGKANKVYGVDFRGAFSGRNIKSLMPSLALLRQVTLPKDMCIPLALETNGTLFNLHRLLHNVNGTHRLTVKKFIDVWARRVTLTAKPSPCQKCRCVANQNGVGQIMCSKCLSPSTEHFLKEWENMNTDNKRTWARLPDDI</sequence>
<evidence type="ECO:0000256" key="4">
    <source>
        <dbReference type="ARBA" id="ARBA00022729"/>
    </source>
</evidence>
<keyword evidence="4 11" id="KW-0732">Signal</keyword>
<dbReference type="Pfam" id="PF01347">
    <property type="entry name" value="Vitellogenin_N"/>
    <property type="match status" value="1"/>
</dbReference>
<evidence type="ECO:0000256" key="3">
    <source>
        <dbReference type="ARBA" id="ARBA00022525"/>
    </source>
</evidence>
<dbReference type="InterPro" id="IPR001846">
    <property type="entry name" value="VWF_type-D"/>
</dbReference>
<organism evidence="14">
    <name type="scientific">Reticulitermes speratus</name>
    <dbReference type="NCBI Taxonomy" id="60591"/>
    <lineage>
        <taxon>Eukaryota</taxon>
        <taxon>Metazoa</taxon>
        <taxon>Ecdysozoa</taxon>
        <taxon>Arthropoda</taxon>
        <taxon>Hexapoda</taxon>
        <taxon>Insecta</taxon>
        <taxon>Pterygota</taxon>
        <taxon>Neoptera</taxon>
        <taxon>Polyneoptera</taxon>
        <taxon>Dictyoptera</taxon>
        <taxon>Blattodea</taxon>
        <taxon>Blattoidea</taxon>
        <taxon>Termitoidae</taxon>
        <taxon>Rhinotermitidae</taxon>
        <taxon>Reticulitermes</taxon>
        <taxon>Frontotermes</taxon>
    </lineage>
</organism>
<feature type="chain" id="PRO_5010738516" evidence="11">
    <location>
        <begin position="21"/>
        <end position="6205"/>
    </location>
</feature>
<keyword evidence="7" id="KW-0446">Lipid-binding</keyword>
<dbReference type="Pfam" id="PF09172">
    <property type="entry name" value="Vit_open_b-sht"/>
    <property type="match status" value="1"/>
</dbReference>
<comment type="caution">
    <text evidence="10">Lacks conserved residue(s) required for the propagation of feature annotation.</text>
</comment>
<dbReference type="PROSITE" id="PS51233">
    <property type="entry name" value="VWFD"/>
    <property type="match status" value="1"/>
</dbReference>
<dbReference type="Pfam" id="PF06448">
    <property type="entry name" value="DUF1081"/>
    <property type="match status" value="1"/>
</dbReference>
<dbReference type="GO" id="GO:0045735">
    <property type="term" value="F:nutrient reservoir activity"/>
    <property type="evidence" value="ECO:0007669"/>
    <property type="project" value="UniProtKB-KW"/>
</dbReference>
<dbReference type="FunFam" id="2.20.50.20:FF:000007">
    <property type="entry name" value="von Willebrand factor type D domaincontaining protein"/>
    <property type="match status" value="1"/>
</dbReference>
<dbReference type="Gene3D" id="2.20.50.20">
    <property type="entry name" value="Lipovitellin. Chain A, domain 3"/>
    <property type="match status" value="1"/>
</dbReference>
<proteinExistence type="evidence at transcript level"/>
<evidence type="ECO:0000256" key="10">
    <source>
        <dbReference type="PROSITE-ProRule" id="PRU00557"/>
    </source>
</evidence>
<dbReference type="SMART" id="SM00216">
    <property type="entry name" value="VWD"/>
    <property type="match status" value="1"/>
</dbReference>
<dbReference type="PANTHER" id="PTHR23345">
    <property type="entry name" value="VITELLOGENIN-RELATED"/>
    <property type="match status" value="1"/>
</dbReference>
<dbReference type="InterPro" id="IPR015255">
    <property type="entry name" value="Vitellinogen_open_b-sht"/>
</dbReference>
<keyword evidence="6" id="KW-0445">Lipid transport</keyword>
<evidence type="ECO:0000256" key="6">
    <source>
        <dbReference type="ARBA" id="ARBA00023055"/>
    </source>
</evidence>
<dbReference type="InterPro" id="IPR009454">
    <property type="entry name" value="Lipid_transpt_open_b-sht"/>
</dbReference>
<dbReference type="PANTHER" id="PTHR23345:SF15">
    <property type="entry name" value="VITELLOGENIN 1-RELATED"/>
    <property type="match status" value="1"/>
</dbReference>
<dbReference type="EMBL" id="FX985235">
    <property type="protein sequence ID" value="BAX07248.1"/>
    <property type="molecule type" value="mRNA"/>
</dbReference>
<dbReference type="Gene3D" id="2.20.80.10">
    <property type="entry name" value="Lipovitellin-phosvitin complex, chain A, domain 4"/>
    <property type="match status" value="1"/>
</dbReference>
<feature type="domain" description="VWFD" evidence="13">
    <location>
        <begin position="5630"/>
        <end position="5802"/>
    </location>
</feature>
<reference evidence="14" key="1">
    <citation type="journal article" date="2017" name="PLoS ONE">
        <title>Caste-, sex-, and age-dependent expression of immune-related genes in a Japanese subterranean termite, Reticulitermes speratus.</title>
        <authorList>
            <person name="Mitaka Y."/>
            <person name="Kobayashi K."/>
            <person name="Matsuura K."/>
        </authorList>
    </citation>
    <scope>NUCLEOTIDE SEQUENCE</scope>
    <source>
        <tissue evidence="14">Whole body</tissue>
    </source>
</reference>
<dbReference type="GO" id="GO:0005319">
    <property type="term" value="F:lipid transporter activity"/>
    <property type="evidence" value="ECO:0007669"/>
    <property type="project" value="InterPro"/>
</dbReference>
<dbReference type="InterPro" id="IPR015816">
    <property type="entry name" value="Vitellinogen_b-sht_N"/>
</dbReference>
<accession>A0A1V1FV61</accession>
<dbReference type="Gene3D" id="2.30.230.10">
    <property type="entry name" value="Lipovitellin, beta-sheet shell regions, chain A"/>
    <property type="match status" value="1"/>
</dbReference>
<dbReference type="InterPro" id="IPR011030">
    <property type="entry name" value="Lipovitellin_superhlx_dom"/>
</dbReference>
<feature type="domain" description="Vitellogenin" evidence="12">
    <location>
        <begin position="45"/>
        <end position="666"/>
    </location>
</feature>
<dbReference type="SMART" id="SM01169">
    <property type="entry name" value="DUF1943"/>
    <property type="match status" value="1"/>
</dbReference>
<evidence type="ECO:0000256" key="8">
    <source>
        <dbReference type="ARBA" id="ARBA00023157"/>
    </source>
</evidence>
<evidence type="ECO:0000256" key="2">
    <source>
        <dbReference type="ARBA" id="ARBA00022448"/>
    </source>
</evidence>
<evidence type="ECO:0000259" key="12">
    <source>
        <dbReference type="PROSITE" id="PS51211"/>
    </source>
</evidence>
<evidence type="ECO:0000256" key="9">
    <source>
        <dbReference type="ARBA" id="ARBA00023180"/>
    </source>
</evidence>
<keyword evidence="9" id="KW-0325">Glycoprotein</keyword>